<dbReference type="AlphaFoldDB" id="A0AAV1I459"/>
<name>A0AAV1I459_9CHLO</name>
<keyword evidence="4" id="KW-1185">Reference proteome</keyword>
<evidence type="ECO:0000256" key="2">
    <source>
        <dbReference type="SAM" id="Phobius"/>
    </source>
</evidence>
<dbReference type="Proteomes" id="UP001314263">
    <property type="component" value="Unassembled WGS sequence"/>
</dbReference>
<evidence type="ECO:0000313" key="4">
    <source>
        <dbReference type="Proteomes" id="UP001314263"/>
    </source>
</evidence>
<gene>
    <name evidence="3" type="ORF">CVIRNUC_005339</name>
</gene>
<feature type="region of interest" description="Disordered" evidence="1">
    <location>
        <begin position="245"/>
        <end position="278"/>
    </location>
</feature>
<feature type="transmembrane region" description="Helical" evidence="2">
    <location>
        <begin position="23"/>
        <end position="51"/>
    </location>
</feature>
<keyword evidence="2" id="KW-0812">Transmembrane</keyword>
<dbReference type="EMBL" id="CAUYUE010000006">
    <property type="protein sequence ID" value="CAK0781306.1"/>
    <property type="molecule type" value="Genomic_DNA"/>
</dbReference>
<feature type="compositionally biased region" description="Low complexity" evidence="1">
    <location>
        <begin position="259"/>
        <end position="278"/>
    </location>
</feature>
<protein>
    <submittedName>
        <fullName evidence="3">Uncharacterized protein</fullName>
    </submittedName>
</protein>
<evidence type="ECO:0000256" key="1">
    <source>
        <dbReference type="SAM" id="MobiDB-lite"/>
    </source>
</evidence>
<sequence length="278" mass="28900">MPAAAPTSPGYYQHYRYRRRTPLFPVLAAGLLVTCGTACFCWQGLVQYAAAEGLVTPLFRTPHSLPVAYKAAVIAVTCVGGCLVLLSLALALLARKQQSSPEGAVAGCGSIACMQSTASVLLYLYDVLVVLLACLQATGTVYVWDARYTVRHLGQKSSSGGSPQSGCSQLTLWAQSATVCPGAAAEQLQSSLQTTAIHCTCTLGGLLLMHLGISALMALASAAAARSGAAVHHLWISPSDKAPLPQDRYEGLGHAEPGTTAHSPTPSAPTLPAWERGP</sequence>
<feature type="transmembrane region" description="Helical" evidence="2">
    <location>
        <begin position="195"/>
        <end position="219"/>
    </location>
</feature>
<keyword evidence="2" id="KW-1133">Transmembrane helix</keyword>
<organism evidence="3 4">
    <name type="scientific">Coccomyxa viridis</name>
    <dbReference type="NCBI Taxonomy" id="1274662"/>
    <lineage>
        <taxon>Eukaryota</taxon>
        <taxon>Viridiplantae</taxon>
        <taxon>Chlorophyta</taxon>
        <taxon>core chlorophytes</taxon>
        <taxon>Trebouxiophyceae</taxon>
        <taxon>Trebouxiophyceae incertae sedis</taxon>
        <taxon>Coccomyxaceae</taxon>
        <taxon>Coccomyxa</taxon>
    </lineage>
</organism>
<feature type="transmembrane region" description="Helical" evidence="2">
    <location>
        <begin position="120"/>
        <end position="144"/>
    </location>
</feature>
<keyword evidence="2" id="KW-0472">Membrane</keyword>
<comment type="caution">
    <text evidence="3">The sequence shown here is derived from an EMBL/GenBank/DDBJ whole genome shotgun (WGS) entry which is preliminary data.</text>
</comment>
<accession>A0AAV1I459</accession>
<reference evidence="3 4" key="1">
    <citation type="submission" date="2023-10" db="EMBL/GenBank/DDBJ databases">
        <authorList>
            <person name="Maclean D."/>
            <person name="Macfadyen A."/>
        </authorList>
    </citation>
    <scope>NUCLEOTIDE SEQUENCE [LARGE SCALE GENOMIC DNA]</scope>
</reference>
<feature type="transmembrane region" description="Helical" evidence="2">
    <location>
        <begin position="71"/>
        <end position="93"/>
    </location>
</feature>
<evidence type="ECO:0000313" key="3">
    <source>
        <dbReference type="EMBL" id="CAK0781306.1"/>
    </source>
</evidence>
<proteinExistence type="predicted"/>